<sequence length="137" mass="15678">MGVEHSKHENSTRPPPYTTTSRSTLPAAKLRQYPEIRATDVPDWKWNNTQCQEWLTIAIMEFCGRNEQVAQRKAREFLRGGFAPMLYAASYRVWQSYLGRQDAPAIYSYLMAHKSAAVPSGTYLTTYAIPTKDGYYS</sequence>
<feature type="compositionally biased region" description="Basic and acidic residues" evidence="1">
    <location>
        <begin position="1"/>
        <end position="11"/>
    </location>
</feature>
<evidence type="ECO:0000313" key="3">
    <source>
        <dbReference type="Proteomes" id="UP000070700"/>
    </source>
</evidence>
<keyword evidence="3" id="KW-1185">Reference proteome</keyword>
<dbReference type="InParanoid" id="A0A132B2L1"/>
<dbReference type="AlphaFoldDB" id="A0A132B2L1"/>
<dbReference type="Proteomes" id="UP000070700">
    <property type="component" value="Unassembled WGS sequence"/>
</dbReference>
<reference evidence="2 3" key="1">
    <citation type="submission" date="2015-10" db="EMBL/GenBank/DDBJ databases">
        <title>Full genome of DAOMC 229536 Phialocephala scopiformis, a fungal endophyte of spruce producing the potent anti-insectan compound rugulosin.</title>
        <authorList>
            <consortium name="DOE Joint Genome Institute"/>
            <person name="Walker A.K."/>
            <person name="Frasz S.L."/>
            <person name="Seifert K.A."/>
            <person name="Miller J.D."/>
            <person name="Mondo S.J."/>
            <person name="Labutti K."/>
            <person name="Lipzen A."/>
            <person name="Dockter R."/>
            <person name="Kennedy M."/>
            <person name="Grigoriev I.V."/>
            <person name="Spatafora J.W."/>
        </authorList>
    </citation>
    <scope>NUCLEOTIDE SEQUENCE [LARGE SCALE GENOMIC DNA]</scope>
    <source>
        <strain evidence="2 3">CBS 120377</strain>
    </source>
</reference>
<gene>
    <name evidence="2" type="ORF">LY89DRAFT_692266</name>
</gene>
<dbReference type="KEGG" id="psco:LY89DRAFT_692266"/>
<name>A0A132B2L1_MOLSC</name>
<dbReference type="GeneID" id="28826228"/>
<accession>A0A132B2L1</accession>
<dbReference type="RefSeq" id="XP_018060990.1">
    <property type="nucleotide sequence ID" value="XM_018216502.1"/>
</dbReference>
<evidence type="ECO:0000313" key="2">
    <source>
        <dbReference type="EMBL" id="KUJ06635.1"/>
    </source>
</evidence>
<feature type="region of interest" description="Disordered" evidence="1">
    <location>
        <begin position="1"/>
        <end position="24"/>
    </location>
</feature>
<organism evidence="2 3">
    <name type="scientific">Mollisia scopiformis</name>
    <name type="common">Conifer needle endophyte fungus</name>
    <name type="synonym">Phialocephala scopiformis</name>
    <dbReference type="NCBI Taxonomy" id="149040"/>
    <lineage>
        <taxon>Eukaryota</taxon>
        <taxon>Fungi</taxon>
        <taxon>Dikarya</taxon>
        <taxon>Ascomycota</taxon>
        <taxon>Pezizomycotina</taxon>
        <taxon>Leotiomycetes</taxon>
        <taxon>Helotiales</taxon>
        <taxon>Mollisiaceae</taxon>
        <taxon>Mollisia</taxon>
    </lineage>
</organism>
<dbReference type="EMBL" id="KQ947444">
    <property type="protein sequence ID" value="KUJ06635.1"/>
    <property type="molecule type" value="Genomic_DNA"/>
</dbReference>
<proteinExistence type="predicted"/>
<protein>
    <submittedName>
        <fullName evidence="2">Uncharacterized protein</fullName>
    </submittedName>
</protein>
<evidence type="ECO:0000256" key="1">
    <source>
        <dbReference type="SAM" id="MobiDB-lite"/>
    </source>
</evidence>